<dbReference type="Pfam" id="PF02255">
    <property type="entry name" value="PTS_IIA"/>
    <property type="match status" value="1"/>
</dbReference>
<keyword evidence="3" id="KW-0808">Transferase</keyword>
<keyword evidence="6" id="KW-0479">Metal-binding</keyword>
<dbReference type="CDD" id="cd00215">
    <property type="entry name" value="PTS_IIA_lac"/>
    <property type="match status" value="1"/>
</dbReference>
<protein>
    <submittedName>
        <fullName evidence="8">PTS system, cellobiose-specific IIA component</fullName>
    </submittedName>
</protein>
<name>A0A1M4TXM5_VIBGA</name>
<evidence type="ECO:0000256" key="2">
    <source>
        <dbReference type="ARBA" id="ARBA00022597"/>
    </source>
</evidence>
<evidence type="ECO:0000313" key="9">
    <source>
        <dbReference type="Proteomes" id="UP000184159"/>
    </source>
</evidence>
<feature type="modified residue" description="Phosphohistidine; by HPr" evidence="7">
    <location>
        <position position="78"/>
    </location>
</feature>
<proteinExistence type="predicted"/>
<keyword evidence="6" id="KW-0460">Magnesium</keyword>
<gene>
    <name evidence="8" type="ORF">SAMN02745781_00414</name>
</gene>
<organism evidence="8 9">
    <name type="scientific">Vibrio gazogenes DSM 21264 = NBRC 103151</name>
    <dbReference type="NCBI Taxonomy" id="1123492"/>
    <lineage>
        <taxon>Bacteria</taxon>
        <taxon>Pseudomonadati</taxon>
        <taxon>Pseudomonadota</taxon>
        <taxon>Gammaproteobacteria</taxon>
        <taxon>Vibrionales</taxon>
        <taxon>Vibrionaceae</taxon>
        <taxon>Vibrio</taxon>
    </lineage>
</organism>
<keyword evidence="1" id="KW-0813">Transport</keyword>
<evidence type="ECO:0000256" key="6">
    <source>
        <dbReference type="PIRSR" id="PIRSR000699-2"/>
    </source>
</evidence>
<dbReference type="GO" id="GO:0016740">
    <property type="term" value="F:transferase activity"/>
    <property type="evidence" value="ECO:0007669"/>
    <property type="project" value="UniProtKB-KW"/>
</dbReference>
<dbReference type="InterPro" id="IPR036542">
    <property type="entry name" value="PTS_IIA_lac/cel_sf"/>
</dbReference>
<dbReference type="GO" id="GO:0009401">
    <property type="term" value="P:phosphoenolpyruvate-dependent sugar phosphotransferase system"/>
    <property type="evidence" value="ECO:0007669"/>
    <property type="project" value="UniProtKB-KW"/>
</dbReference>
<dbReference type="Gene3D" id="1.20.58.80">
    <property type="entry name" value="Phosphotransferase system, lactose/cellobiose-type IIA subunit"/>
    <property type="match status" value="1"/>
</dbReference>
<dbReference type="AlphaFoldDB" id="A0A1M4TXM5"/>
<dbReference type="GO" id="GO:0046872">
    <property type="term" value="F:metal ion binding"/>
    <property type="evidence" value="ECO:0007669"/>
    <property type="project" value="UniProtKB-KW"/>
</dbReference>
<evidence type="ECO:0000256" key="7">
    <source>
        <dbReference type="PROSITE-ProRule" id="PRU00418"/>
    </source>
</evidence>
<feature type="active site" description="Tele-phosphohistidine intermediate" evidence="5">
    <location>
        <position position="78"/>
    </location>
</feature>
<dbReference type="PANTHER" id="PTHR34382:SF7">
    <property type="entry name" value="PTS SYSTEM N,N'-DIACETYLCHITOBIOSE-SPECIFIC EIIA COMPONENT"/>
    <property type="match status" value="1"/>
</dbReference>
<dbReference type="RefSeq" id="WP_072954909.1">
    <property type="nucleotide sequence ID" value="NZ_FQUH01000001.1"/>
</dbReference>
<reference evidence="9" key="1">
    <citation type="submission" date="2016-11" db="EMBL/GenBank/DDBJ databases">
        <authorList>
            <person name="Varghese N."/>
            <person name="Submissions S."/>
        </authorList>
    </citation>
    <scope>NUCLEOTIDE SEQUENCE [LARGE SCALE GENOMIC DNA]</scope>
    <source>
        <strain evidence="9">DSM 21264</strain>
    </source>
</reference>
<sequence>MDISLEDIVTELVVNGGFAKSKSIMAIQCAKKGFFSDADTCIKEANEALLKAHQFQTHLLHEEANGNRLSNVSLVIVHGQDHLMNAITSRDLAIEMIDMYKLIHSK</sequence>
<keyword evidence="9" id="KW-1185">Reference proteome</keyword>
<evidence type="ECO:0000256" key="5">
    <source>
        <dbReference type="PIRSR" id="PIRSR000699-1"/>
    </source>
</evidence>
<dbReference type="PIRSF" id="PIRSF000699">
    <property type="entry name" value="PTS_IILac_III"/>
    <property type="match status" value="1"/>
</dbReference>
<dbReference type="InterPro" id="IPR003188">
    <property type="entry name" value="PTS_IIA_lac/cel"/>
</dbReference>
<dbReference type="PROSITE" id="PS51095">
    <property type="entry name" value="PTS_EIIA_TYPE_3"/>
    <property type="match status" value="1"/>
</dbReference>
<keyword evidence="4" id="KW-0598">Phosphotransferase system</keyword>
<dbReference type="EMBL" id="FQUH01000001">
    <property type="protein sequence ID" value="SHE49196.1"/>
    <property type="molecule type" value="Genomic_DNA"/>
</dbReference>
<evidence type="ECO:0000256" key="4">
    <source>
        <dbReference type="ARBA" id="ARBA00022683"/>
    </source>
</evidence>
<comment type="cofactor">
    <cofactor evidence="6">
        <name>Mg(2+)</name>
        <dbReference type="ChEBI" id="CHEBI:18420"/>
    </cofactor>
    <text evidence="6">Binds 1 Mg(2+) ion per trimer.</text>
</comment>
<feature type="binding site" evidence="6">
    <location>
        <position position="81"/>
    </location>
    <ligand>
        <name>Mg(2+)</name>
        <dbReference type="ChEBI" id="CHEBI:18420"/>
        <note>ligand shared between all trimeric partners</note>
    </ligand>
</feature>
<evidence type="ECO:0000256" key="1">
    <source>
        <dbReference type="ARBA" id="ARBA00022448"/>
    </source>
</evidence>
<accession>A0A1M4TXM5</accession>
<keyword evidence="2" id="KW-0762">Sugar transport</keyword>
<dbReference type="SUPFAM" id="SSF46973">
    <property type="entry name" value="Enzyme IIa from lactose specific PTS, IIa-lac"/>
    <property type="match status" value="1"/>
</dbReference>
<dbReference type="Proteomes" id="UP000184159">
    <property type="component" value="Unassembled WGS sequence"/>
</dbReference>
<dbReference type="PANTHER" id="PTHR34382">
    <property type="entry name" value="PTS SYSTEM N,N'-DIACETYLCHITOBIOSE-SPECIFIC EIIA COMPONENT"/>
    <property type="match status" value="1"/>
</dbReference>
<evidence type="ECO:0000313" key="8">
    <source>
        <dbReference type="EMBL" id="SHE49196.1"/>
    </source>
</evidence>
<evidence type="ECO:0000256" key="3">
    <source>
        <dbReference type="ARBA" id="ARBA00022679"/>
    </source>
</evidence>